<dbReference type="InterPro" id="IPR000225">
    <property type="entry name" value="Armadillo"/>
</dbReference>
<keyword evidence="1" id="KW-0677">Repeat</keyword>
<proteinExistence type="predicted"/>
<name>A0AAV1CKE4_OLDCO</name>
<dbReference type="Pfam" id="PF00514">
    <property type="entry name" value="Arm"/>
    <property type="match status" value="1"/>
</dbReference>
<dbReference type="SMART" id="SM00185">
    <property type="entry name" value="ARM"/>
    <property type="match status" value="9"/>
</dbReference>
<evidence type="ECO:0000313" key="4">
    <source>
        <dbReference type="EMBL" id="CAI9096025.1"/>
    </source>
</evidence>
<dbReference type="Proteomes" id="UP001161247">
    <property type="component" value="Chromosome 2"/>
</dbReference>
<evidence type="ECO:0000256" key="1">
    <source>
        <dbReference type="ARBA" id="ARBA00022737"/>
    </source>
</evidence>
<sequence>MAVSIPTQLKFKPPNPLLLQIFHPHLTVVTVRTQKSNICGDYYVYNNNHKFNFRARYGDSSFRVKVSDDGGSVPHQPSSSEVDALRSNSSAVGDSYVALFIRMLGLDNNPLDRELAIVTVWKYSLGGKSCVDNIMQFGGVVNLTVNLLKSDSDSACEAASGVLRMISSFDEYRLSVAESGAIEEITGLLRRSSISSNVKEQSLGTLWNLSADENPQRKICNQELLLLLIKYLEDEDVKVKETAAAVLGNLALAHSTHKIMVEAGIIPALAKLLTSNEEGQKVIRKEARRALLEIAKDDYYKILLLEEGLVLVPLIGSAAYKSFKPALYSWPSLPDGSKLEQNAKGPSRYGASELLIGLNDQDQNLDEAKMNAIVGRTQQQFLARIGAIETEDDDQLNQPQSSCQRFTLLPWIDGVARLVLILGLDDDSAIARAADSIADSSINEHMRVSFKEAGAIKHLCQLLHHPNETVRLPVIRALERLTLSNNICQMVGEEGAVSPLIDSLKNSDISASSTEMILNILSRIWDPNKEMKLKFYDAPVNGSRAEWNRKRNSRSPGHLKDIAESKSGSSTQTMDAGGLVDSAFLSRLVDILKTPSPSLQKKAASILEYFTINDMYVEKFISVDIAAGLDVLFNQNYLSVVDVDSAIDVERPEFVVLKVEEAGRAISAACRLLTRLLDFGQFCSVIDIQQFTLLLRKILKSEINVHDKDWVAASLVKLGSISGPNLDLENPVTMDVTLYETIPRLIEKIKTSFSQEVQEAAVLELNRIISEGVVDSTRAVAAEGGIFTLVKLLETGNERAIEAGLMILYNLSMDTENHAAIIAAGAVPILRRIVLSQKPQWTQALRLLRVLPT</sequence>
<feature type="repeat" description="ARM" evidence="2">
    <location>
        <begin position="223"/>
        <end position="265"/>
    </location>
</feature>
<evidence type="ECO:0000256" key="2">
    <source>
        <dbReference type="PROSITE-ProRule" id="PRU00259"/>
    </source>
</evidence>
<dbReference type="Gene3D" id="1.25.10.10">
    <property type="entry name" value="Leucine-rich Repeat Variant"/>
    <property type="match status" value="3"/>
</dbReference>
<feature type="repeat" description="ARM" evidence="2">
    <location>
        <begin position="180"/>
        <end position="219"/>
    </location>
</feature>
<evidence type="ECO:0000313" key="5">
    <source>
        <dbReference type="Proteomes" id="UP001161247"/>
    </source>
</evidence>
<feature type="repeat" description="ARM" evidence="2">
    <location>
        <begin position="784"/>
        <end position="826"/>
    </location>
</feature>
<dbReference type="PANTHER" id="PTHR47451:SF1">
    <property type="entry name" value="ARM REPEAT SUPERFAMILY PROTEIN"/>
    <property type="match status" value="1"/>
</dbReference>
<dbReference type="AlphaFoldDB" id="A0AAV1CKE4"/>
<accession>A0AAV1CKE4</accession>
<evidence type="ECO:0000256" key="3">
    <source>
        <dbReference type="SAM" id="MobiDB-lite"/>
    </source>
</evidence>
<reference evidence="4" key="1">
    <citation type="submission" date="2023-03" db="EMBL/GenBank/DDBJ databases">
        <authorList>
            <person name="Julca I."/>
        </authorList>
    </citation>
    <scope>NUCLEOTIDE SEQUENCE</scope>
</reference>
<gene>
    <name evidence="4" type="ORF">OLC1_LOCUS6875</name>
</gene>
<dbReference type="InterPro" id="IPR011989">
    <property type="entry name" value="ARM-like"/>
</dbReference>
<dbReference type="PANTHER" id="PTHR47451">
    <property type="entry name" value="ARM REPEAT SUPERFAMILY PROTEIN"/>
    <property type="match status" value="1"/>
</dbReference>
<protein>
    <submittedName>
        <fullName evidence="4">OLC1v1032087C1</fullName>
    </submittedName>
</protein>
<dbReference type="PROSITE" id="PS50176">
    <property type="entry name" value="ARM_REPEAT"/>
    <property type="match status" value="3"/>
</dbReference>
<feature type="region of interest" description="Disordered" evidence="3">
    <location>
        <begin position="547"/>
        <end position="574"/>
    </location>
</feature>
<keyword evidence="5" id="KW-1185">Reference proteome</keyword>
<dbReference type="InterPro" id="IPR016024">
    <property type="entry name" value="ARM-type_fold"/>
</dbReference>
<organism evidence="4 5">
    <name type="scientific">Oldenlandia corymbosa var. corymbosa</name>
    <dbReference type="NCBI Taxonomy" id="529605"/>
    <lineage>
        <taxon>Eukaryota</taxon>
        <taxon>Viridiplantae</taxon>
        <taxon>Streptophyta</taxon>
        <taxon>Embryophyta</taxon>
        <taxon>Tracheophyta</taxon>
        <taxon>Spermatophyta</taxon>
        <taxon>Magnoliopsida</taxon>
        <taxon>eudicotyledons</taxon>
        <taxon>Gunneridae</taxon>
        <taxon>Pentapetalae</taxon>
        <taxon>asterids</taxon>
        <taxon>lamiids</taxon>
        <taxon>Gentianales</taxon>
        <taxon>Rubiaceae</taxon>
        <taxon>Rubioideae</taxon>
        <taxon>Spermacoceae</taxon>
        <taxon>Hedyotis-Oldenlandia complex</taxon>
        <taxon>Oldenlandia</taxon>
    </lineage>
</organism>
<dbReference type="SUPFAM" id="SSF48371">
    <property type="entry name" value="ARM repeat"/>
    <property type="match status" value="2"/>
</dbReference>
<dbReference type="EMBL" id="OX459119">
    <property type="protein sequence ID" value="CAI9096025.1"/>
    <property type="molecule type" value="Genomic_DNA"/>
</dbReference>